<feature type="region of interest" description="Disordered" evidence="1">
    <location>
        <begin position="679"/>
        <end position="709"/>
    </location>
</feature>
<organism evidence="2 3">
    <name type="scientific">Actinomortierella ambigua</name>
    <dbReference type="NCBI Taxonomy" id="1343610"/>
    <lineage>
        <taxon>Eukaryota</taxon>
        <taxon>Fungi</taxon>
        <taxon>Fungi incertae sedis</taxon>
        <taxon>Mucoromycota</taxon>
        <taxon>Mortierellomycotina</taxon>
        <taxon>Mortierellomycetes</taxon>
        <taxon>Mortierellales</taxon>
        <taxon>Mortierellaceae</taxon>
        <taxon>Actinomortierella</taxon>
    </lineage>
</organism>
<feature type="compositionally biased region" description="Low complexity" evidence="1">
    <location>
        <begin position="525"/>
        <end position="563"/>
    </location>
</feature>
<dbReference type="OrthoDB" id="2441588at2759"/>
<feature type="compositionally biased region" description="Low complexity" evidence="1">
    <location>
        <begin position="570"/>
        <end position="586"/>
    </location>
</feature>
<dbReference type="EMBL" id="JAAAJB010000117">
    <property type="protein sequence ID" value="KAG0265434.1"/>
    <property type="molecule type" value="Genomic_DNA"/>
</dbReference>
<protein>
    <submittedName>
        <fullName evidence="2">Uncharacterized protein</fullName>
    </submittedName>
</protein>
<feature type="region of interest" description="Disordered" evidence="1">
    <location>
        <begin position="260"/>
        <end position="280"/>
    </location>
</feature>
<evidence type="ECO:0000256" key="1">
    <source>
        <dbReference type="SAM" id="MobiDB-lite"/>
    </source>
</evidence>
<sequence length="757" mass="82870">MAIAVRHELLSTDSTFANRKSSGTAGALRVEGARASSEEAADSRGLFGAQTIAATPNAGGLHTNGSSAIYIPNDHRISQVLVTFKDGQHTVQQVQSLAGPDATTERTNTASTEATTVYNISRHFETVAQSPVAASLQTESYPSSSEGDDQTNDYYLLDLSPSFSQSIEELSGESFGDMVLKHVDQVVPPPNDISVSDSNSAETTPALTDPKAKKTFDPFSASPPREVARVRDNTMASLAKEAIPNPGKIRATDTKASLALSSDTSSSERSVLSDASSSFSTDAIDIDERTKHRVQVKQQQANPPPTSALSYTFGAMETNASETDPAPEYVAMVATSPTSGDTTPPNQHYSNMAAHTRHHHHQLQDIFFSEEDTFEAEEDEEDNEDDAKNRAVRQPRASFSEGVNDAKERAPAAVLKRFSHPVVPVRRSSMTHLQERALGQLAEEDEHCGDMDDDTVYQQEHDWDSNDMEGSGSSGTYHPSSEFARYSVSQTDGNVPVLQPNSSDSSHSISSMATQESSDTRADVSDSNIAASPSTSSSSSSGSSGSSSSSQSNSKSKTSLASLPLQYWRSRQSSSSANDSMSSSPSFTQQILPFGKKKSKIQIPTIVLHPDEDDDEPPRVLSAKDIEYLSTMPPPPLRPLVQPWDDYPEEEEEDDINGGYDYDDYHDSHPQDYAYHLPQHHQHSTEQQHHHHHQYQQEHQQHHHHPQEHPVLHHELDDGFNEDLGCNPYAFDVPIDLPPELQDSLDREEVKIGYGYI</sequence>
<gene>
    <name evidence="2" type="ORF">DFQ27_000648</name>
</gene>
<dbReference type="Proteomes" id="UP000807716">
    <property type="component" value="Unassembled WGS sequence"/>
</dbReference>
<feature type="compositionally biased region" description="Low complexity" evidence="1">
    <location>
        <begin position="502"/>
        <end position="511"/>
    </location>
</feature>
<feature type="compositionally biased region" description="Acidic residues" evidence="1">
    <location>
        <begin position="373"/>
        <end position="385"/>
    </location>
</feature>
<evidence type="ECO:0000313" key="3">
    <source>
        <dbReference type="Proteomes" id="UP000807716"/>
    </source>
</evidence>
<feature type="region of interest" description="Disordered" evidence="1">
    <location>
        <begin position="460"/>
        <end position="588"/>
    </location>
</feature>
<feature type="compositionally biased region" description="Polar residues" evidence="1">
    <location>
        <begin position="193"/>
        <end position="206"/>
    </location>
</feature>
<feature type="region of interest" description="Disordered" evidence="1">
    <location>
        <begin position="190"/>
        <end position="226"/>
    </location>
</feature>
<feature type="region of interest" description="Disordered" evidence="1">
    <location>
        <begin position="373"/>
        <end position="408"/>
    </location>
</feature>
<proteinExistence type="predicted"/>
<dbReference type="AlphaFoldDB" id="A0A9P6QEM7"/>
<feature type="compositionally biased region" description="Low complexity" evidence="1">
    <location>
        <begin position="260"/>
        <end position="273"/>
    </location>
</feature>
<reference evidence="2" key="1">
    <citation type="journal article" date="2020" name="Fungal Divers.">
        <title>Resolving the Mortierellaceae phylogeny through synthesis of multi-gene phylogenetics and phylogenomics.</title>
        <authorList>
            <person name="Vandepol N."/>
            <person name="Liber J."/>
            <person name="Desiro A."/>
            <person name="Na H."/>
            <person name="Kennedy M."/>
            <person name="Barry K."/>
            <person name="Grigoriev I.V."/>
            <person name="Miller A.N."/>
            <person name="O'Donnell K."/>
            <person name="Stajich J.E."/>
            <person name="Bonito G."/>
        </authorList>
    </citation>
    <scope>NUCLEOTIDE SEQUENCE</scope>
    <source>
        <strain evidence="2">BC1065</strain>
    </source>
</reference>
<name>A0A9P6QEM7_9FUNG</name>
<feature type="compositionally biased region" description="Polar residues" evidence="1">
    <location>
        <begin position="135"/>
        <end position="145"/>
    </location>
</feature>
<accession>A0A9P6QEM7</accession>
<comment type="caution">
    <text evidence="2">The sequence shown here is derived from an EMBL/GenBank/DDBJ whole genome shotgun (WGS) entry which is preliminary data.</text>
</comment>
<evidence type="ECO:0000313" key="2">
    <source>
        <dbReference type="EMBL" id="KAG0265434.1"/>
    </source>
</evidence>
<keyword evidence="3" id="KW-1185">Reference proteome</keyword>
<feature type="region of interest" description="Disordered" evidence="1">
    <location>
        <begin position="131"/>
        <end position="155"/>
    </location>
</feature>